<accession>A0A381ZX55</accession>
<feature type="non-terminal residue" evidence="1">
    <location>
        <position position="28"/>
    </location>
</feature>
<organism evidence="1">
    <name type="scientific">marine metagenome</name>
    <dbReference type="NCBI Taxonomy" id="408172"/>
    <lineage>
        <taxon>unclassified sequences</taxon>
        <taxon>metagenomes</taxon>
        <taxon>ecological metagenomes</taxon>
    </lineage>
</organism>
<reference evidence="1" key="1">
    <citation type="submission" date="2018-05" db="EMBL/GenBank/DDBJ databases">
        <authorList>
            <person name="Lanie J.A."/>
            <person name="Ng W.-L."/>
            <person name="Kazmierczak K.M."/>
            <person name="Andrzejewski T.M."/>
            <person name="Davidsen T.M."/>
            <person name="Wayne K.J."/>
            <person name="Tettelin H."/>
            <person name="Glass J.I."/>
            <person name="Rusch D."/>
            <person name="Podicherti R."/>
            <person name="Tsui H.-C.T."/>
            <person name="Winkler M.E."/>
        </authorList>
    </citation>
    <scope>NUCLEOTIDE SEQUENCE</scope>
</reference>
<evidence type="ECO:0000313" key="1">
    <source>
        <dbReference type="EMBL" id="SVA93888.1"/>
    </source>
</evidence>
<sequence>MNIQESVTEINKLEDKLLKFEDDLKKIN</sequence>
<gene>
    <name evidence="1" type="ORF">METZ01_LOCUS146742</name>
</gene>
<protein>
    <submittedName>
        <fullName evidence="1">Uncharacterized protein</fullName>
    </submittedName>
</protein>
<dbReference type="AlphaFoldDB" id="A0A381ZX55"/>
<name>A0A381ZX55_9ZZZZ</name>
<proteinExistence type="predicted"/>
<dbReference type="EMBL" id="UINC01023032">
    <property type="protein sequence ID" value="SVA93888.1"/>
    <property type="molecule type" value="Genomic_DNA"/>
</dbReference>